<evidence type="ECO:0000313" key="4">
    <source>
        <dbReference type="Proteomes" id="UP000077701"/>
    </source>
</evidence>
<accession>A0A171DLE5</accession>
<comment type="caution">
    <text evidence="3">The sequence shown here is derived from an EMBL/GenBank/DDBJ whole genome shotgun (WGS) entry which is preliminary data.</text>
</comment>
<dbReference type="AlphaFoldDB" id="A0A171DLE5"/>
<keyword evidence="2" id="KW-0812">Transmembrane</keyword>
<gene>
    <name evidence="3" type="ORF">PS9374_05369</name>
</gene>
<evidence type="ECO:0000256" key="2">
    <source>
        <dbReference type="SAM" id="Phobius"/>
    </source>
</evidence>
<dbReference type="Pfam" id="PF19608">
    <property type="entry name" value="DUF6113"/>
    <property type="match status" value="1"/>
</dbReference>
<dbReference type="InterPro" id="IPR046095">
    <property type="entry name" value="DUF6113"/>
</dbReference>
<protein>
    <submittedName>
        <fullName evidence="3">Membrane protein</fullName>
    </submittedName>
</protein>
<feature type="transmembrane region" description="Helical" evidence="2">
    <location>
        <begin position="118"/>
        <end position="138"/>
    </location>
</feature>
<evidence type="ECO:0000313" key="3">
    <source>
        <dbReference type="EMBL" id="GAT69692.1"/>
    </source>
</evidence>
<name>A0A171DLE5_9ACTN</name>
<keyword evidence="4" id="KW-1185">Reference proteome</keyword>
<feature type="transmembrane region" description="Helical" evidence="2">
    <location>
        <begin position="87"/>
        <end position="106"/>
    </location>
</feature>
<evidence type="ECO:0000256" key="1">
    <source>
        <dbReference type="SAM" id="MobiDB-lite"/>
    </source>
</evidence>
<feature type="transmembrane region" description="Helical" evidence="2">
    <location>
        <begin position="56"/>
        <end position="75"/>
    </location>
</feature>
<reference evidence="4" key="2">
    <citation type="submission" date="2016-04" db="EMBL/GenBank/DDBJ databases">
        <title>Planomonospora sphaerica JCM9374 whole genome shotgun sequence.</title>
        <authorList>
            <person name="Suzuki T."/>
            <person name="Dohra H."/>
            <person name="Kodani S."/>
        </authorList>
    </citation>
    <scope>NUCLEOTIDE SEQUENCE [LARGE SCALE GENOMIC DNA]</scope>
    <source>
        <strain evidence="4">JCM 9374</strain>
    </source>
</reference>
<feature type="transmembrane region" description="Helical" evidence="2">
    <location>
        <begin position="30"/>
        <end position="50"/>
    </location>
</feature>
<dbReference type="EMBL" id="BDCX01000014">
    <property type="protein sequence ID" value="GAT69692.1"/>
    <property type="molecule type" value="Genomic_DNA"/>
</dbReference>
<dbReference type="Proteomes" id="UP000077701">
    <property type="component" value="Unassembled WGS sequence"/>
</dbReference>
<feature type="compositionally biased region" description="Low complexity" evidence="1">
    <location>
        <begin position="7"/>
        <end position="21"/>
    </location>
</feature>
<sequence length="162" mass="16176">MFVEGIPEAGPATGPVTGGAQAAAGPPPRLLTAAAYAVLVLLGALMGLLGGFQHSWYLRPVPVSAIGWVLGTFAVCHGAGRAMGGRAGAMAPAAGWLAVTTLWLTARPEGDLVIADDVSGYVYLYGGLLAALAGALLVPPGSGSWLLSGHPHGSHPVRSDSS</sequence>
<reference evidence="3 4" key="1">
    <citation type="journal article" date="2016" name="Genome Announc.">
        <title>Draft Genome Sequence of Planomonospora sphaerica JCM9374, a Rare Actinomycete.</title>
        <authorList>
            <person name="Dohra H."/>
            <person name="Suzuki T."/>
            <person name="Inoue Y."/>
            <person name="Kodani S."/>
        </authorList>
    </citation>
    <scope>NUCLEOTIDE SEQUENCE [LARGE SCALE GENOMIC DNA]</scope>
    <source>
        <strain evidence="3 4">JCM 9374</strain>
    </source>
</reference>
<feature type="region of interest" description="Disordered" evidence="1">
    <location>
        <begin position="1"/>
        <end position="21"/>
    </location>
</feature>
<keyword evidence="2" id="KW-0472">Membrane</keyword>
<keyword evidence="2" id="KW-1133">Transmembrane helix</keyword>
<dbReference type="STRING" id="161355.PS9374_05369"/>
<proteinExistence type="predicted"/>
<organism evidence="3 4">
    <name type="scientific">Planomonospora sphaerica</name>
    <dbReference type="NCBI Taxonomy" id="161355"/>
    <lineage>
        <taxon>Bacteria</taxon>
        <taxon>Bacillati</taxon>
        <taxon>Actinomycetota</taxon>
        <taxon>Actinomycetes</taxon>
        <taxon>Streptosporangiales</taxon>
        <taxon>Streptosporangiaceae</taxon>
        <taxon>Planomonospora</taxon>
    </lineage>
</organism>